<evidence type="ECO:0000313" key="4">
    <source>
        <dbReference type="Proteomes" id="UP001154420"/>
    </source>
</evidence>
<dbReference type="PANTHER" id="PTHR43364:SF4">
    <property type="entry name" value="NAD(P)-LINKED OXIDOREDUCTASE SUPERFAMILY PROTEIN"/>
    <property type="match status" value="1"/>
</dbReference>
<dbReference type="InterPro" id="IPR020471">
    <property type="entry name" value="AKR"/>
</dbReference>
<proteinExistence type="predicted"/>
<dbReference type="AlphaFoldDB" id="A0A9X5BKD0"/>
<dbReference type="PANTHER" id="PTHR43364">
    <property type="entry name" value="NADH-SPECIFIC METHYLGLYOXAL REDUCTASE-RELATED"/>
    <property type="match status" value="1"/>
</dbReference>
<dbReference type="EMBL" id="QZDT01000044">
    <property type="protein sequence ID" value="NBJ94597.1"/>
    <property type="molecule type" value="Genomic_DNA"/>
</dbReference>
<dbReference type="PROSITE" id="PS00062">
    <property type="entry name" value="ALDOKETO_REDUCTASE_2"/>
    <property type="match status" value="1"/>
</dbReference>
<reference evidence="3" key="1">
    <citation type="submission" date="2018-09" db="EMBL/GenBank/DDBJ databases">
        <title>Murine metabolic-syndrome-specific gut microbial biobank.</title>
        <authorList>
            <person name="Liu C."/>
        </authorList>
    </citation>
    <scope>NUCLEOTIDE SEQUENCE</scope>
    <source>
        <strain evidence="3">D42-62</strain>
    </source>
</reference>
<dbReference type="InterPro" id="IPR023210">
    <property type="entry name" value="NADP_OxRdtase_dom"/>
</dbReference>
<keyword evidence="4" id="KW-1185">Reference proteome</keyword>
<accession>A0A9X5BKD0</accession>
<evidence type="ECO:0000256" key="1">
    <source>
        <dbReference type="ARBA" id="ARBA00023002"/>
    </source>
</evidence>
<evidence type="ECO:0000259" key="2">
    <source>
        <dbReference type="Pfam" id="PF00248"/>
    </source>
</evidence>
<dbReference type="GO" id="GO:0016491">
    <property type="term" value="F:oxidoreductase activity"/>
    <property type="evidence" value="ECO:0007669"/>
    <property type="project" value="UniProtKB-KW"/>
</dbReference>
<name>A0A9X5BKD0_9FIRM</name>
<dbReference type="RefSeq" id="WP_160561614.1">
    <property type="nucleotide sequence ID" value="NZ_QZDT01000044.1"/>
</dbReference>
<dbReference type="Pfam" id="PF00248">
    <property type="entry name" value="Aldo_ket_red"/>
    <property type="match status" value="1"/>
</dbReference>
<dbReference type="InterPro" id="IPR036812">
    <property type="entry name" value="NAD(P)_OxRdtase_dom_sf"/>
</dbReference>
<dbReference type="PRINTS" id="PR00069">
    <property type="entry name" value="ALDKETRDTASE"/>
</dbReference>
<dbReference type="Proteomes" id="UP001154420">
    <property type="component" value="Unassembled WGS sequence"/>
</dbReference>
<gene>
    <name evidence="3" type="ORF">D5281_18960</name>
</gene>
<protein>
    <submittedName>
        <fullName evidence="3">Aldo/keto reductase</fullName>
    </submittedName>
</protein>
<organism evidence="3 4">
    <name type="scientific">Parablautia muri</name>
    <dbReference type="NCBI Taxonomy" id="2320879"/>
    <lineage>
        <taxon>Bacteria</taxon>
        <taxon>Bacillati</taxon>
        <taxon>Bacillota</taxon>
        <taxon>Clostridia</taxon>
        <taxon>Lachnospirales</taxon>
        <taxon>Lachnospiraceae</taxon>
        <taxon>Parablautia</taxon>
    </lineage>
</organism>
<dbReference type="InterPro" id="IPR018170">
    <property type="entry name" value="Aldo/ket_reductase_CS"/>
</dbReference>
<dbReference type="SUPFAM" id="SSF51430">
    <property type="entry name" value="NAD(P)-linked oxidoreductase"/>
    <property type="match status" value="1"/>
</dbReference>
<dbReference type="Gene3D" id="3.20.20.100">
    <property type="entry name" value="NADP-dependent oxidoreductase domain"/>
    <property type="match status" value="1"/>
</dbReference>
<dbReference type="OrthoDB" id="9804790at2"/>
<dbReference type="InterPro" id="IPR050523">
    <property type="entry name" value="AKR_Detox_Biosynth"/>
</dbReference>
<comment type="caution">
    <text evidence="3">The sequence shown here is derived from an EMBL/GenBank/DDBJ whole genome shotgun (WGS) entry which is preliminary data.</text>
</comment>
<sequence length="320" mass="36194">MNIKRRLGQSDIMLSPLGIGTWQFGNKGGTWNTVTDKTVYEILQYSLTNGMNWIDTAEIYGNGISETLIGQALKQLETEKVLTDIPYIADKWFPLLRTADTITKTINQRLNCLQKPVIDLYQIHQPTSLSTLKEQIRYMAELADRGIIKNVGISNFTAKGMRKADKLLREYGLRLASNQVKYNLLHRKPEKNGVIETAKELGISIIAYSPLQQGMLTGRFHTDPAATDNISLLRRFHSGISRKNIERTRPLIDTLNKLGEKYQKTPAQISLNWLIYSQGELVFAIPGATKLEQAQSNIKAQSFRLSQEDVELLNKVSENI</sequence>
<feature type="domain" description="NADP-dependent oxidoreductase" evidence="2">
    <location>
        <begin position="16"/>
        <end position="317"/>
    </location>
</feature>
<keyword evidence="1" id="KW-0560">Oxidoreductase</keyword>
<evidence type="ECO:0000313" key="3">
    <source>
        <dbReference type="EMBL" id="NBJ94597.1"/>
    </source>
</evidence>